<evidence type="ECO:0000256" key="3">
    <source>
        <dbReference type="ARBA" id="ARBA00023163"/>
    </source>
</evidence>
<comment type="subcellular location">
    <subcellularLocation>
        <location evidence="1">Nucleus</location>
    </subcellularLocation>
</comment>
<comment type="caution">
    <text evidence="5">The sequence shown here is derived from an EMBL/GenBank/DDBJ whole genome shotgun (WGS) entry which is preliminary data.</text>
</comment>
<evidence type="ECO:0000313" key="5">
    <source>
        <dbReference type="EMBL" id="POS77316.1"/>
    </source>
</evidence>
<dbReference type="OrthoDB" id="10264870at2759"/>
<keyword evidence="2" id="KW-0805">Transcription regulation</keyword>
<name>A0A2P5I4A1_DIAHE</name>
<dbReference type="STRING" id="158607.A0A2P5I4A1"/>
<evidence type="ECO:0000256" key="1">
    <source>
        <dbReference type="ARBA" id="ARBA00004123"/>
    </source>
</evidence>
<dbReference type="GO" id="GO:0005634">
    <property type="term" value="C:nucleus"/>
    <property type="evidence" value="ECO:0007669"/>
    <property type="project" value="UniProtKB-SubCell"/>
</dbReference>
<dbReference type="Pfam" id="PF12767">
    <property type="entry name" value="SAGA-Tad1"/>
    <property type="match status" value="1"/>
</dbReference>
<keyword evidence="4" id="KW-0539">Nucleus</keyword>
<dbReference type="GO" id="GO:0000124">
    <property type="term" value="C:SAGA complex"/>
    <property type="evidence" value="ECO:0007669"/>
    <property type="project" value="UniProtKB-ARBA"/>
</dbReference>
<dbReference type="GO" id="GO:0006357">
    <property type="term" value="P:regulation of transcription by RNA polymerase II"/>
    <property type="evidence" value="ECO:0007669"/>
    <property type="project" value="TreeGrafter"/>
</dbReference>
<dbReference type="AlphaFoldDB" id="A0A2P5I4A1"/>
<dbReference type="PANTHER" id="PTHR21277">
    <property type="entry name" value="TRANSCRIPTIONAL ADAPTER 1"/>
    <property type="match status" value="1"/>
</dbReference>
<evidence type="ECO:0000313" key="6">
    <source>
        <dbReference type="Proteomes" id="UP000094444"/>
    </source>
</evidence>
<sequence length="498" mass="54403">MTEFAASRYGDILHATSLASPVLVEYIHNTPTTTTTTTATIAKMPDINPADLSSRPAVNLTTPTLSNKTITVSTPSTAAKPIKTSQIIPARIDLEPIYAALKSAIGNEQWTTYKEATTQFFIGRLNQAEYSERIDPITSSQHGDKEHLHNQLLAALYANVTREMPDQGLAPWVSANDKPAISTGAKPVSGDATERRLKGQVMLLPSRDRRRIKDLQQNDFDPHESLAGVFVEHMNRSKRLKLAEESVASNGLNMNREQDIKKRYLNPLGLESGEFPDGNYTDSRMLPYCYEAGLESAAPDAGQLVSAATESFIKEVLTSIFSRTRSNGPGDSGSAGFGSTSSWVQTYNYKRQLSREEEAAMRGEVTRDKCGLLPIESKAAGERGPLGIADLHVALDIADCGMSQFPIMVRSLLNGYRDGELENMNDHYYLDGRHTKTTNGVDVDISMGGTQDDKKHQLPNGVPHDDAMDIDDEYFWAGANDEDLDGLDAVLDSIGASG</sequence>
<protein>
    <submittedName>
        <fullName evidence="5">Transcriptional co-activator</fullName>
    </submittedName>
</protein>
<keyword evidence="3" id="KW-0804">Transcription</keyword>
<dbReference type="GO" id="GO:0003713">
    <property type="term" value="F:transcription coactivator activity"/>
    <property type="evidence" value="ECO:0007669"/>
    <property type="project" value="TreeGrafter"/>
</dbReference>
<reference evidence="5" key="1">
    <citation type="submission" date="2017-09" db="EMBL/GenBank/DDBJ databases">
        <title>Polyketide synthases of a Diaporthe helianthi virulent isolate.</title>
        <authorList>
            <person name="Baroncelli R."/>
        </authorList>
    </citation>
    <scope>NUCLEOTIDE SEQUENCE [LARGE SCALE GENOMIC DNA]</scope>
    <source>
        <strain evidence="5">7/96</strain>
    </source>
</reference>
<proteinExistence type="predicted"/>
<dbReference type="FunCoup" id="A0A2P5I4A1">
    <property type="interactions" value="987"/>
</dbReference>
<evidence type="ECO:0000256" key="2">
    <source>
        <dbReference type="ARBA" id="ARBA00023015"/>
    </source>
</evidence>
<dbReference type="PANTHER" id="PTHR21277:SF5">
    <property type="entry name" value="TRANSCRIPTIONAL ADAPTER 1"/>
    <property type="match status" value="1"/>
</dbReference>
<dbReference type="InParanoid" id="A0A2P5I4A1"/>
<dbReference type="EMBL" id="MAVT02000281">
    <property type="protein sequence ID" value="POS77316.1"/>
    <property type="molecule type" value="Genomic_DNA"/>
</dbReference>
<organism evidence="5 6">
    <name type="scientific">Diaporthe helianthi</name>
    <dbReference type="NCBI Taxonomy" id="158607"/>
    <lineage>
        <taxon>Eukaryota</taxon>
        <taxon>Fungi</taxon>
        <taxon>Dikarya</taxon>
        <taxon>Ascomycota</taxon>
        <taxon>Pezizomycotina</taxon>
        <taxon>Sordariomycetes</taxon>
        <taxon>Sordariomycetidae</taxon>
        <taxon>Diaporthales</taxon>
        <taxon>Diaporthaceae</taxon>
        <taxon>Diaporthe</taxon>
    </lineage>
</organism>
<keyword evidence="6" id="KW-1185">Reference proteome</keyword>
<dbReference type="InterPro" id="IPR024738">
    <property type="entry name" value="Hfi1/Tada1"/>
</dbReference>
<accession>A0A2P5I4A1</accession>
<dbReference type="Proteomes" id="UP000094444">
    <property type="component" value="Unassembled WGS sequence"/>
</dbReference>
<evidence type="ECO:0000256" key="4">
    <source>
        <dbReference type="ARBA" id="ARBA00023242"/>
    </source>
</evidence>
<gene>
    <name evidence="5" type="ORF">DHEL01_v204296</name>
</gene>